<dbReference type="CDD" id="cd01098">
    <property type="entry name" value="PAN_AP_plant"/>
    <property type="match status" value="1"/>
</dbReference>
<dbReference type="PROSITE" id="PS50948">
    <property type="entry name" value="PAN"/>
    <property type="match status" value="1"/>
</dbReference>
<evidence type="ECO:0000259" key="3">
    <source>
        <dbReference type="PROSITE" id="PS50948"/>
    </source>
</evidence>
<evidence type="ECO:0000256" key="2">
    <source>
        <dbReference type="ARBA" id="ARBA00023157"/>
    </source>
</evidence>
<dbReference type="InterPro" id="IPR000858">
    <property type="entry name" value="S_locus_glycoprot_dom"/>
</dbReference>
<evidence type="ECO:0000313" key="4">
    <source>
        <dbReference type="EMBL" id="GMN32311.1"/>
    </source>
</evidence>
<dbReference type="GO" id="GO:0048544">
    <property type="term" value="P:recognition of pollen"/>
    <property type="evidence" value="ECO:0007669"/>
    <property type="project" value="InterPro"/>
</dbReference>
<dbReference type="Proteomes" id="UP001187192">
    <property type="component" value="Unassembled WGS sequence"/>
</dbReference>
<dbReference type="AlphaFoldDB" id="A0AA87ZUE3"/>
<dbReference type="PANTHER" id="PTHR32444:SF234">
    <property type="entry name" value="RECEPTOR-LIKE SERINE_THREONINE-PROTEIN KINASE"/>
    <property type="match status" value="1"/>
</dbReference>
<keyword evidence="2" id="KW-1015">Disulfide bond</keyword>
<reference evidence="4" key="1">
    <citation type="submission" date="2023-07" db="EMBL/GenBank/DDBJ databases">
        <title>draft genome sequence of fig (Ficus carica).</title>
        <authorList>
            <person name="Takahashi T."/>
            <person name="Nishimura K."/>
        </authorList>
    </citation>
    <scope>NUCLEOTIDE SEQUENCE</scope>
</reference>
<proteinExistence type="predicted"/>
<keyword evidence="5" id="KW-1185">Reference proteome</keyword>
<comment type="caution">
    <text evidence="4">The sequence shown here is derived from an EMBL/GenBank/DDBJ whole genome shotgun (WGS) entry which is preliminary data.</text>
</comment>
<organism evidence="4 5">
    <name type="scientific">Ficus carica</name>
    <name type="common">Common fig</name>
    <dbReference type="NCBI Taxonomy" id="3494"/>
    <lineage>
        <taxon>Eukaryota</taxon>
        <taxon>Viridiplantae</taxon>
        <taxon>Streptophyta</taxon>
        <taxon>Embryophyta</taxon>
        <taxon>Tracheophyta</taxon>
        <taxon>Spermatophyta</taxon>
        <taxon>Magnoliopsida</taxon>
        <taxon>eudicotyledons</taxon>
        <taxon>Gunneridae</taxon>
        <taxon>Pentapetalae</taxon>
        <taxon>rosids</taxon>
        <taxon>fabids</taxon>
        <taxon>Rosales</taxon>
        <taxon>Moraceae</taxon>
        <taxon>Ficeae</taxon>
        <taxon>Ficus</taxon>
    </lineage>
</organism>
<keyword evidence="1" id="KW-0732">Signal</keyword>
<gene>
    <name evidence="4" type="ORF">TIFTF001_041713</name>
</gene>
<evidence type="ECO:0000256" key="1">
    <source>
        <dbReference type="ARBA" id="ARBA00022729"/>
    </source>
</evidence>
<protein>
    <recommendedName>
        <fullName evidence="3">Apple domain-containing protein</fullName>
    </recommendedName>
</protein>
<feature type="domain" description="Apple" evidence="3">
    <location>
        <begin position="82"/>
        <end position="135"/>
    </location>
</feature>
<dbReference type="InterPro" id="IPR003609">
    <property type="entry name" value="Pan_app"/>
</dbReference>
<sequence length="135" mass="15335">MNQTTSFRQRLTWIEANQSWRAYSSVPRDDCDKYGICGVNANCLINDNPICQCLRGFKPRSQEKWDLMDWSEGCVRNIPLTCKDKSTDGFIKFSGLKVPDTAHTWVNKSMNLKECKAKCLSNCSCMAYTNSDISG</sequence>
<dbReference type="EMBL" id="BTGU01001983">
    <property type="protein sequence ID" value="GMN32311.1"/>
    <property type="molecule type" value="Genomic_DNA"/>
</dbReference>
<dbReference type="Pfam" id="PF00954">
    <property type="entry name" value="S_locus_glycop"/>
    <property type="match status" value="1"/>
</dbReference>
<name>A0AA87ZUE3_FICCA</name>
<accession>A0AA87ZUE3</accession>
<evidence type="ECO:0000313" key="5">
    <source>
        <dbReference type="Proteomes" id="UP001187192"/>
    </source>
</evidence>
<dbReference type="Pfam" id="PF08276">
    <property type="entry name" value="PAN_2"/>
    <property type="match status" value="1"/>
</dbReference>
<dbReference type="PANTHER" id="PTHR32444">
    <property type="entry name" value="BULB-TYPE LECTIN DOMAIN-CONTAINING PROTEIN"/>
    <property type="match status" value="1"/>
</dbReference>